<dbReference type="Proteomes" id="UP001364156">
    <property type="component" value="Chromosome"/>
</dbReference>
<gene>
    <name evidence="1" type="ORF">RZ517_13380</name>
</gene>
<keyword evidence="2" id="KW-1185">Reference proteome</keyword>
<protein>
    <submittedName>
        <fullName evidence="1">Uncharacterized protein</fullName>
    </submittedName>
</protein>
<dbReference type="RefSeq" id="WP_338548682.1">
    <property type="nucleotide sequence ID" value="NZ_CP146069.1"/>
</dbReference>
<name>A0ABZ2HHB5_9RHOB</name>
<accession>A0ABZ2HHB5</accession>
<reference evidence="1 2" key="1">
    <citation type="submission" date="2023-10" db="EMBL/GenBank/DDBJ databases">
        <title>Roseovarius strain S88 nov., isolated from a marine algae.</title>
        <authorList>
            <person name="Lee M.W."/>
            <person name="Lee J.K."/>
            <person name="Kim J.M."/>
            <person name="Choi D.G."/>
            <person name="Baek J.H."/>
            <person name="Bayburt H."/>
            <person name="Jung J.J."/>
            <person name="Han D.M."/>
            <person name="Jeon C.O."/>
        </authorList>
    </citation>
    <scope>NUCLEOTIDE SEQUENCE [LARGE SCALE GENOMIC DNA]</scope>
    <source>
        <strain evidence="1 2">S88</strain>
    </source>
</reference>
<evidence type="ECO:0000313" key="1">
    <source>
        <dbReference type="EMBL" id="WWR45767.1"/>
    </source>
</evidence>
<evidence type="ECO:0000313" key="2">
    <source>
        <dbReference type="Proteomes" id="UP001364156"/>
    </source>
</evidence>
<organism evidence="1 2">
    <name type="scientific">Roseovarius phycicola</name>
    <dbReference type="NCBI Taxonomy" id="3080976"/>
    <lineage>
        <taxon>Bacteria</taxon>
        <taxon>Pseudomonadati</taxon>
        <taxon>Pseudomonadota</taxon>
        <taxon>Alphaproteobacteria</taxon>
        <taxon>Rhodobacterales</taxon>
        <taxon>Roseobacteraceae</taxon>
        <taxon>Roseovarius</taxon>
    </lineage>
</organism>
<proteinExistence type="predicted"/>
<sequence length="46" mass="5115">MSYLKSTPATVPVVQSMWRGDSGHFGKAVWTDHEYGTTVPMTLSTR</sequence>
<dbReference type="EMBL" id="CP146069">
    <property type="protein sequence ID" value="WWR45767.1"/>
    <property type="molecule type" value="Genomic_DNA"/>
</dbReference>